<organism evidence="1 4">
    <name type="scientific">Parabacteroides merdae</name>
    <dbReference type="NCBI Taxonomy" id="46503"/>
    <lineage>
        <taxon>Bacteria</taxon>
        <taxon>Pseudomonadati</taxon>
        <taxon>Bacteroidota</taxon>
        <taxon>Bacteroidia</taxon>
        <taxon>Bacteroidales</taxon>
        <taxon>Tannerellaceae</taxon>
        <taxon>Parabacteroides</taxon>
    </lineage>
</organism>
<dbReference type="Proteomes" id="UP000434916">
    <property type="component" value="Unassembled WGS sequence"/>
</dbReference>
<evidence type="ECO:0000313" key="4">
    <source>
        <dbReference type="Proteomes" id="UP001055114"/>
    </source>
</evidence>
<reference evidence="2 3" key="1">
    <citation type="journal article" date="2019" name="Nat. Med.">
        <title>A library of human gut bacterial isolates paired with longitudinal multiomics data enables mechanistic microbiome research.</title>
        <authorList>
            <person name="Poyet M."/>
            <person name="Groussin M."/>
            <person name="Gibbons S.M."/>
            <person name="Avila-Pacheco J."/>
            <person name="Jiang X."/>
            <person name="Kearney S.M."/>
            <person name="Perrotta A.R."/>
            <person name="Berdy B."/>
            <person name="Zhao S."/>
            <person name="Lieberman T.D."/>
            <person name="Swanson P.K."/>
            <person name="Smith M."/>
            <person name="Roesemann S."/>
            <person name="Alexander J.E."/>
            <person name="Rich S.A."/>
            <person name="Livny J."/>
            <person name="Vlamakis H."/>
            <person name="Clish C."/>
            <person name="Bullock K."/>
            <person name="Deik A."/>
            <person name="Scott J."/>
            <person name="Pierce K.A."/>
            <person name="Xavier R.J."/>
            <person name="Alm E.J."/>
        </authorList>
    </citation>
    <scope>NUCLEOTIDE SEQUENCE [LARGE SCALE GENOMIC DNA]</scope>
    <source>
        <strain evidence="2 3">BIOML-A29</strain>
    </source>
</reference>
<proteinExistence type="predicted"/>
<evidence type="ECO:0000313" key="2">
    <source>
        <dbReference type="EMBL" id="MTU40902.1"/>
    </source>
</evidence>
<dbReference type="RefSeq" id="WP_005638519.1">
    <property type="nucleotide sequence ID" value="NZ_BAABYG010000001.1"/>
</dbReference>
<evidence type="ECO:0000313" key="3">
    <source>
        <dbReference type="Proteomes" id="UP000434916"/>
    </source>
</evidence>
<name>A0AA37NI32_9BACT</name>
<sequence>MNYNIELKHQEKDNQLTISIHVEDLPINCLKNLEYIKEDAEKAVTSYLDLLRGEKVSHEKSPDNQ</sequence>
<accession>A0AA37NI32</accession>
<keyword evidence="3" id="KW-1185">Reference proteome</keyword>
<dbReference type="GeneID" id="49205339"/>
<reference evidence="1" key="2">
    <citation type="submission" date="2022-01" db="EMBL/GenBank/DDBJ databases">
        <title>Novel bile acid biosynthetic pathways are enriched in the microbiome of centenarians.</title>
        <authorList>
            <person name="Sato Y."/>
            <person name="Atarashi K."/>
            <person name="Plichta R.D."/>
            <person name="Arai Y."/>
            <person name="Sasajima S."/>
            <person name="Kearney M.S."/>
            <person name="Suda W."/>
            <person name="Takeshita K."/>
            <person name="Sasaki T."/>
            <person name="Okamoto S."/>
            <person name="Skelly N.A."/>
            <person name="Okamura Y."/>
            <person name="Vlamakis H."/>
            <person name="Li Y."/>
            <person name="Tanoue T."/>
            <person name="Takei H."/>
            <person name="Nittono H."/>
            <person name="Narushima S."/>
            <person name="Irie J."/>
            <person name="Itoh H."/>
            <person name="Moriya K."/>
            <person name="Sugiura Y."/>
            <person name="Suematsu M."/>
            <person name="Moritoki N."/>
            <person name="Shibata S."/>
            <person name="Littman R.D."/>
            <person name="Fischbach A.M."/>
            <person name="Uwamino Y."/>
            <person name="Inoue T."/>
            <person name="Honda A."/>
            <person name="Hattori M."/>
            <person name="Murai T."/>
            <person name="Xavier J.R."/>
            <person name="Hirose N."/>
            <person name="Honda K."/>
        </authorList>
    </citation>
    <scope>NUCLEOTIDE SEQUENCE</scope>
    <source>
        <strain evidence="1">CE91-St3</strain>
    </source>
</reference>
<comment type="caution">
    <text evidence="1">The sequence shown here is derived from an EMBL/GenBank/DDBJ whole genome shotgun (WGS) entry which is preliminary data.</text>
</comment>
<protein>
    <submittedName>
        <fullName evidence="1">Uncharacterized protein</fullName>
    </submittedName>
</protein>
<dbReference type="AlphaFoldDB" id="A0AA37NI32"/>
<dbReference type="EMBL" id="WNCN01000025">
    <property type="protein sequence ID" value="MTU40902.1"/>
    <property type="molecule type" value="Genomic_DNA"/>
</dbReference>
<evidence type="ECO:0000313" key="1">
    <source>
        <dbReference type="EMBL" id="GKH71468.1"/>
    </source>
</evidence>
<dbReference type="EMBL" id="BQNZ01000001">
    <property type="protein sequence ID" value="GKH71468.1"/>
    <property type="molecule type" value="Genomic_DNA"/>
</dbReference>
<gene>
    <name evidence="1" type="ORF">CE91St3_13310</name>
    <name evidence="2" type="ORF">GMD82_15890</name>
</gene>
<dbReference type="Proteomes" id="UP001055114">
    <property type="component" value="Unassembled WGS sequence"/>
</dbReference>